<dbReference type="EMBL" id="CP000245">
    <property type="protein sequence ID" value="AEG93131.1"/>
    <property type="molecule type" value="Genomic_DNA"/>
</dbReference>
<dbReference type="STRING" id="365046.Rta_20380"/>
<proteinExistence type="predicted"/>
<dbReference type="eggNOG" id="COG0715">
    <property type="taxonomic scope" value="Bacteria"/>
</dbReference>
<dbReference type="Proteomes" id="UP000008385">
    <property type="component" value="Chromosome"/>
</dbReference>
<gene>
    <name evidence="1" type="ordered locus">Rta_20380</name>
</gene>
<dbReference type="AlphaFoldDB" id="F5XYF5"/>
<dbReference type="KEGG" id="rta:Rta_20380"/>
<dbReference type="SUPFAM" id="SSF53850">
    <property type="entry name" value="Periplasmic binding protein-like II"/>
    <property type="match status" value="1"/>
</dbReference>
<sequence length="284" mass="30854">MSSSMTMTRPSHLVNRRTALRSVAAAALCATPLAQSQSSADGWRLLINEAFTADLSISMLAQRYKNWADYMAAAVRNKQVVIDPVISVRRFLEQARGDQKPLFVFGKSVNQLAKLVRDQGYQPVARRADPYKAAFITGANSTITSMGALAGRKILMPDEYAATTAVAKAELRSMNIGSFVSHTRFQESVAQQVAAGVAEAGVVNPTIARKWKEEGGRILGETQPVVNWSVLASPKAPPEMVARMTEALLAMNTQAAPILGEIGVKQWAKPDKAEYVALLEYTNE</sequence>
<name>F5XYF5_RAMTT</name>
<organism evidence="1 2">
    <name type="scientific">Ramlibacter tataouinensis (strain ATCC BAA-407 / DSM 14655 / LMG 21543 / TTB310)</name>
    <dbReference type="NCBI Taxonomy" id="365046"/>
    <lineage>
        <taxon>Bacteria</taxon>
        <taxon>Pseudomonadati</taxon>
        <taxon>Pseudomonadota</taxon>
        <taxon>Betaproteobacteria</taxon>
        <taxon>Burkholderiales</taxon>
        <taxon>Comamonadaceae</taxon>
        <taxon>Ramlibacter</taxon>
    </lineage>
</organism>
<reference evidence="2" key="1">
    <citation type="submission" date="2006-01" db="EMBL/GenBank/DDBJ databases">
        <title>Genome of the cyst-dividing bacterium Ramlibacter tataouinensis.</title>
        <authorList>
            <person name="Barakat M."/>
            <person name="Ortet P."/>
            <person name="De Luca G."/>
            <person name="Jourlin-Castelli C."/>
            <person name="Ansaldi M."/>
            <person name="Py B."/>
            <person name="Fichant G."/>
            <person name="Coutinho P."/>
            <person name="Voulhoux R."/>
            <person name="Bastien O."/>
            <person name="Roy S."/>
            <person name="Marechal E."/>
            <person name="Henrissat B."/>
            <person name="Quentin Y."/>
            <person name="Noirot P."/>
            <person name="Filloux A."/>
            <person name="Mejean V."/>
            <person name="DuBow M."/>
            <person name="Barras F."/>
            <person name="Heulin T."/>
        </authorList>
    </citation>
    <scope>NUCLEOTIDE SEQUENCE [LARGE SCALE GENOMIC DNA]</scope>
    <source>
        <strain evidence="2">ATCC BAA-407 / DSM 14655 / LMG 21543 / TTB310</strain>
    </source>
</reference>
<evidence type="ECO:0000313" key="1">
    <source>
        <dbReference type="EMBL" id="AEG93131.1"/>
    </source>
</evidence>
<protein>
    <submittedName>
        <fullName evidence="1">Uncharacterized protein</fullName>
    </submittedName>
</protein>
<reference evidence="1 2" key="2">
    <citation type="journal article" date="2011" name="PLoS ONE">
        <title>The Cyst-Dividing Bacterium Ramlibacter tataouinensis TTB310 Genome Reveals a Well-Stocked Toolbox for Adaptation to a Desert Environment.</title>
        <authorList>
            <person name="De Luca G."/>
            <person name="Barakat M."/>
            <person name="Ortet P."/>
            <person name="Fochesato S."/>
            <person name="Jourlin-Castelli C."/>
            <person name="Ansaldi M."/>
            <person name="Py B."/>
            <person name="Fichant G."/>
            <person name="Coutinho P.M."/>
            <person name="Voulhoux R."/>
            <person name="Bastien O."/>
            <person name="Marechal E."/>
            <person name="Henrissat B."/>
            <person name="Quentin Y."/>
            <person name="Noirot P."/>
            <person name="Filloux A."/>
            <person name="Mejean V."/>
            <person name="Dubow M.S."/>
            <person name="Barras F."/>
            <person name="Barbe V."/>
            <person name="Weissenbach J."/>
            <person name="Mihalcescu I."/>
            <person name="Vermeglio A."/>
            <person name="Achouak W."/>
            <person name="Heulin T."/>
        </authorList>
    </citation>
    <scope>NUCLEOTIDE SEQUENCE [LARGE SCALE GENOMIC DNA]</scope>
    <source>
        <strain evidence="2">ATCC BAA-407 / DSM 14655 / LMG 21543 / TTB310</strain>
    </source>
</reference>
<dbReference type="HOGENOM" id="CLU_979600_0_0_4"/>
<dbReference type="Gene3D" id="3.40.190.10">
    <property type="entry name" value="Periplasmic binding protein-like II"/>
    <property type="match status" value="2"/>
</dbReference>
<accession>F5XYF5</accession>
<dbReference type="PATRIC" id="fig|365046.3.peg.2082"/>
<keyword evidence="2" id="KW-1185">Reference proteome</keyword>
<dbReference type="Pfam" id="PF12974">
    <property type="entry name" value="Phosphonate-bd"/>
    <property type="match status" value="1"/>
</dbReference>
<evidence type="ECO:0000313" key="2">
    <source>
        <dbReference type="Proteomes" id="UP000008385"/>
    </source>
</evidence>